<feature type="domain" description="N-terminal Ras-GEF" evidence="9">
    <location>
        <begin position="927"/>
        <end position="1059"/>
    </location>
</feature>
<dbReference type="InterPro" id="IPR001202">
    <property type="entry name" value="WW_dom"/>
</dbReference>
<dbReference type="GO" id="GO:0005886">
    <property type="term" value="C:plasma membrane"/>
    <property type="evidence" value="ECO:0007669"/>
    <property type="project" value="TreeGrafter"/>
</dbReference>
<feature type="domain" description="SH3" evidence="6">
    <location>
        <begin position="20"/>
        <end position="79"/>
    </location>
</feature>
<dbReference type="OrthoDB" id="546434at2759"/>
<dbReference type="PRINTS" id="PR00452">
    <property type="entry name" value="SH3DOMAIN"/>
</dbReference>
<reference evidence="10 11" key="1">
    <citation type="submission" date="2016-06" db="EMBL/GenBank/DDBJ databases">
        <title>Evolution of pathogenesis and genome organization in the Tremellales.</title>
        <authorList>
            <person name="Cuomo C."/>
            <person name="Litvintseva A."/>
            <person name="Heitman J."/>
            <person name="Chen Y."/>
            <person name="Sun S."/>
            <person name="Springer D."/>
            <person name="Dromer F."/>
            <person name="Young S."/>
            <person name="Zeng Q."/>
            <person name="Chapman S."/>
            <person name="Gujja S."/>
            <person name="Saif S."/>
            <person name="Birren B."/>
        </authorList>
    </citation>
    <scope>NUCLEOTIDE SEQUENCE [LARGE SCALE GENOMIC DNA]</scope>
    <source>
        <strain evidence="10 11">CBS 7118</strain>
    </source>
</reference>
<dbReference type="Pfam" id="PF00018">
    <property type="entry name" value="SH3_1"/>
    <property type="match status" value="1"/>
</dbReference>
<feature type="compositionally biased region" description="Basic and acidic residues" evidence="5">
    <location>
        <begin position="1368"/>
        <end position="1390"/>
    </location>
</feature>
<gene>
    <name evidence="10" type="ORF">L198_04280</name>
</gene>
<keyword evidence="11" id="KW-1185">Reference proteome</keyword>
<keyword evidence="10" id="KW-0132">Cell division</keyword>
<dbReference type="SMART" id="SM00456">
    <property type="entry name" value="WW"/>
    <property type="match status" value="2"/>
</dbReference>
<feature type="compositionally biased region" description="Low complexity" evidence="5">
    <location>
        <begin position="746"/>
        <end position="759"/>
    </location>
</feature>
<dbReference type="Pfam" id="PF00397">
    <property type="entry name" value="WW"/>
    <property type="match status" value="1"/>
</dbReference>
<dbReference type="GeneID" id="30193493"/>
<evidence type="ECO:0000259" key="9">
    <source>
        <dbReference type="PROSITE" id="PS50212"/>
    </source>
</evidence>
<comment type="caution">
    <text evidence="10">The sequence shown here is derived from an EMBL/GenBank/DDBJ whole genome shotgun (WGS) entry which is preliminary data.</text>
</comment>
<feature type="compositionally biased region" description="Low complexity" evidence="5">
    <location>
        <begin position="794"/>
        <end position="820"/>
    </location>
</feature>
<dbReference type="InterPro" id="IPR036028">
    <property type="entry name" value="SH3-like_dom_sf"/>
</dbReference>
<keyword evidence="1 4" id="KW-0728">SH3 domain</keyword>
<evidence type="ECO:0000256" key="5">
    <source>
        <dbReference type="SAM" id="MobiDB-lite"/>
    </source>
</evidence>
<feature type="domain" description="WW" evidence="8">
    <location>
        <begin position="287"/>
        <end position="321"/>
    </location>
</feature>
<feature type="compositionally biased region" description="Polar residues" evidence="5">
    <location>
        <begin position="821"/>
        <end position="839"/>
    </location>
</feature>
<dbReference type="PANTHER" id="PTHR23113">
    <property type="entry name" value="GUANINE NUCLEOTIDE EXCHANGE FACTOR"/>
    <property type="match status" value="1"/>
</dbReference>
<dbReference type="InterPro" id="IPR001452">
    <property type="entry name" value="SH3_domain"/>
</dbReference>
<dbReference type="Gene3D" id="1.20.870.10">
    <property type="entry name" value="Son of sevenless (SoS) protein Chain: S domain 1"/>
    <property type="match status" value="1"/>
</dbReference>
<dbReference type="PROSITE" id="PS50020">
    <property type="entry name" value="WW_DOMAIN_2"/>
    <property type="match status" value="2"/>
</dbReference>
<evidence type="ECO:0000259" key="6">
    <source>
        <dbReference type="PROSITE" id="PS50002"/>
    </source>
</evidence>
<dbReference type="RefSeq" id="XP_019031810.1">
    <property type="nucleotide sequence ID" value="XM_019176400.1"/>
</dbReference>
<dbReference type="PROSITE" id="PS50212">
    <property type="entry name" value="RASGEF_NTER"/>
    <property type="match status" value="1"/>
</dbReference>
<dbReference type="SUPFAM" id="SSF48366">
    <property type="entry name" value="Ras GEF"/>
    <property type="match status" value="1"/>
</dbReference>
<evidence type="ECO:0000259" key="8">
    <source>
        <dbReference type="PROSITE" id="PS50020"/>
    </source>
</evidence>
<dbReference type="GO" id="GO:0007265">
    <property type="term" value="P:Ras protein signal transduction"/>
    <property type="evidence" value="ECO:0007669"/>
    <property type="project" value="TreeGrafter"/>
</dbReference>
<feature type="region of interest" description="Disordered" evidence="5">
    <location>
        <begin position="780"/>
        <end position="839"/>
    </location>
</feature>
<evidence type="ECO:0000256" key="4">
    <source>
        <dbReference type="PROSITE-ProRule" id="PRU00192"/>
    </source>
</evidence>
<dbReference type="GO" id="GO:0051301">
    <property type="term" value="P:cell division"/>
    <property type="evidence" value="ECO:0007669"/>
    <property type="project" value="UniProtKB-KW"/>
</dbReference>
<keyword evidence="2 3" id="KW-0344">Guanine-nucleotide releasing factor</keyword>
<evidence type="ECO:0000256" key="1">
    <source>
        <dbReference type="ARBA" id="ARBA00022443"/>
    </source>
</evidence>
<feature type="region of interest" description="Disordered" evidence="5">
    <location>
        <begin position="738"/>
        <end position="759"/>
    </location>
</feature>
<dbReference type="Gene3D" id="2.20.70.10">
    <property type="match status" value="1"/>
</dbReference>
<dbReference type="InterPro" id="IPR000651">
    <property type="entry name" value="Ras-like_Gua-exchang_fac_N"/>
</dbReference>
<dbReference type="InterPro" id="IPR036964">
    <property type="entry name" value="RASGEF_cat_dom_sf"/>
</dbReference>
<keyword evidence="10" id="KW-0131">Cell cycle</keyword>
<dbReference type="Gene3D" id="2.30.30.40">
    <property type="entry name" value="SH3 Domains"/>
    <property type="match status" value="1"/>
</dbReference>
<protein>
    <submittedName>
        <fullName evidence="10">Cell division control protein 25</fullName>
    </submittedName>
</protein>
<dbReference type="SMART" id="SM00147">
    <property type="entry name" value="RasGEF"/>
    <property type="match status" value="1"/>
</dbReference>
<evidence type="ECO:0000256" key="3">
    <source>
        <dbReference type="PROSITE-ProRule" id="PRU00168"/>
    </source>
</evidence>
<dbReference type="SMART" id="SM00229">
    <property type="entry name" value="RasGEFN"/>
    <property type="match status" value="1"/>
</dbReference>
<organism evidence="10 11">
    <name type="scientific">Cryptococcus wingfieldii CBS 7118</name>
    <dbReference type="NCBI Taxonomy" id="1295528"/>
    <lineage>
        <taxon>Eukaryota</taxon>
        <taxon>Fungi</taxon>
        <taxon>Dikarya</taxon>
        <taxon>Basidiomycota</taxon>
        <taxon>Agaricomycotina</taxon>
        <taxon>Tremellomycetes</taxon>
        <taxon>Tremellales</taxon>
        <taxon>Cryptococcaceae</taxon>
        <taxon>Cryptococcus</taxon>
    </lineage>
</organism>
<evidence type="ECO:0000259" key="7">
    <source>
        <dbReference type="PROSITE" id="PS50009"/>
    </source>
</evidence>
<feature type="region of interest" description="Disordered" evidence="5">
    <location>
        <begin position="1270"/>
        <end position="1304"/>
    </location>
</feature>
<dbReference type="PANTHER" id="PTHR23113:SF368">
    <property type="entry name" value="CELL DIVISION CONTROL PROTEIN 25"/>
    <property type="match status" value="1"/>
</dbReference>
<feature type="region of interest" description="Disordered" evidence="5">
    <location>
        <begin position="166"/>
        <end position="207"/>
    </location>
</feature>
<evidence type="ECO:0000313" key="11">
    <source>
        <dbReference type="Proteomes" id="UP000094819"/>
    </source>
</evidence>
<dbReference type="Gene3D" id="1.10.840.10">
    <property type="entry name" value="Ras guanine-nucleotide exchange factors catalytic domain"/>
    <property type="match status" value="1"/>
</dbReference>
<dbReference type="Proteomes" id="UP000094819">
    <property type="component" value="Unassembled WGS sequence"/>
</dbReference>
<dbReference type="InterPro" id="IPR001895">
    <property type="entry name" value="RASGEF_cat_dom"/>
</dbReference>
<dbReference type="EMBL" id="AWGH01000011">
    <property type="protein sequence ID" value="ODN96564.1"/>
    <property type="molecule type" value="Genomic_DNA"/>
</dbReference>
<dbReference type="SUPFAM" id="SSF51045">
    <property type="entry name" value="WW domain"/>
    <property type="match status" value="1"/>
</dbReference>
<feature type="domain" description="WW" evidence="8">
    <location>
        <begin position="206"/>
        <end position="239"/>
    </location>
</feature>
<feature type="compositionally biased region" description="Polar residues" evidence="5">
    <location>
        <begin position="1294"/>
        <end position="1304"/>
    </location>
</feature>
<dbReference type="InterPro" id="IPR023578">
    <property type="entry name" value="Ras_GEF_dom_sf"/>
</dbReference>
<name>A0A1E3J6S9_9TREE</name>
<dbReference type="CDD" id="cd11883">
    <property type="entry name" value="SH3_Sdc25"/>
    <property type="match status" value="1"/>
</dbReference>
<feature type="region of interest" description="Disordered" evidence="5">
    <location>
        <begin position="1366"/>
        <end position="1390"/>
    </location>
</feature>
<evidence type="ECO:0000313" key="10">
    <source>
        <dbReference type="EMBL" id="ODN96564.1"/>
    </source>
</evidence>
<evidence type="ECO:0000256" key="2">
    <source>
        <dbReference type="ARBA" id="ARBA00022658"/>
    </source>
</evidence>
<feature type="region of interest" description="Disordered" evidence="5">
    <location>
        <begin position="882"/>
        <end position="902"/>
    </location>
</feature>
<dbReference type="Pfam" id="PF00618">
    <property type="entry name" value="RasGEF_N"/>
    <property type="match status" value="1"/>
</dbReference>
<dbReference type="Pfam" id="PF00617">
    <property type="entry name" value="RasGEF"/>
    <property type="match status" value="1"/>
</dbReference>
<dbReference type="GO" id="GO:0005085">
    <property type="term" value="F:guanyl-nucleotide exchange factor activity"/>
    <property type="evidence" value="ECO:0007669"/>
    <property type="project" value="UniProtKB-KW"/>
</dbReference>
<dbReference type="CDD" id="cd00201">
    <property type="entry name" value="WW"/>
    <property type="match status" value="1"/>
</dbReference>
<accession>A0A1E3J6S9</accession>
<proteinExistence type="predicted"/>
<dbReference type="SMART" id="SM00326">
    <property type="entry name" value="SH3"/>
    <property type="match status" value="1"/>
</dbReference>
<dbReference type="InterPro" id="IPR008937">
    <property type="entry name" value="Ras-like_GEF"/>
</dbReference>
<dbReference type="InterPro" id="IPR036020">
    <property type="entry name" value="WW_dom_sf"/>
</dbReference>
<dbReference type="CDD" id="cd00155">
    <property type="entry name" value="RasGEF"/>
    <property type="match status" value="1"/>
</dbReference>
<dbReference type="SUPFAM" id="SSF50044">
    <property type="entry name" value="SH3-domain"/>
    <property type="match status" value="1"/>
</dbReference>
<dbReference type="PROSITE" id="PS50009">
    <property type="entry name" value="RASGEF_CAT"/>
    <property type="match status" value="1"/>
</dbReference>
<sequence length="1390" mass="153839">MSGAQHDNDNDSHSGWDDEYQDAWVRAKFDFDASDRGHLTFRAGDIIQLLRKLDTGWWDGILEDTRGWFPSNYVEEISADDLHQYYDAGLGYPSQQEYEEGNAGLGGDRRGDAINADDLLRGSWGDDWGGAGLDQLAREMMENDEGGEDGLGFMLEAQRRKNSNNGLGIDLEEFGTGASGSRDETAFKPTQTTRAAQKAPDTTPRVEREDAWIPSITPDGQVYYHNTQTGEDSWELPMDDAYEADDPYAQTDEQFFHNVPSSLQEDIFKRSVEDSESGEFAVPHSHADLPYPWIAKLSDDGREWFFHNRLTGQSQRDQPHIGDAESLADMGLGLSRMSMIQGPPAIRKSLLLQRRTVEDWQVKTCDSLRAVTQPPNPPTLGILVEVIYDALREVLEATVTGSAAEEEMSRAIDLGSEVGLNAALDREEGAIEAVQAGYQATLQSIRDLLASFGYVGPLDPMEELPRPAWTSDLALVGCVGVLGSVVHAAVTSKRQAESGLSVWSEVLRAATKLKDVVSNYSSLLFSGQLTAAQRDEKEGKRVEGWLGFDPLSLGEALGGKWGFGREDKGYRVLDQAAVLDCQKARVESDVALQHLENVSSENLQTAVLEALRVAKSFDKIVAEIDIASQVDVDGDVGDWPNGGATREDDLQEYAHLVHQARLALMDLDQSTREVNEWSVAILNALSAQRGISAELESLTTTLTTAFRALPTLLIISREQRAANEQGLIRGQIGIRSPKHIATSQHTRSTSLASTASRGSRLSDLVRRKVRGLVDEPEIYGDAYEARDRPSEMPSSASQSQASLNNNSGTRRTSASSSVSSLTYQPTESDGTNSQKGNRSSILRAFRRGRAGSDALDGSGKQAQKAPSKKLAKLLGEDMSAIPVVSVPPPQGQQQQGGGPFNVGLPTQPETPWYMMDDYVPGEIIFDDKGAVKAGTLRALVVRLTSHSITDTPFFQAFLLTFRSFTDPTELFEHLADRYYLPTPESLVPEQYDEWKNKKKWYIQLRVVNALRQWLDKHFVREADEEILDKVEYLALKMPGEDTKAELMSKQLLQLVAKRRQGDPEQIFPGTSGSLLSPPAPLVPRVSGRPLRITDINPIEIARQLTIIEFAMFQKIKPSEFLSKVYQDEQKSMLLAPNIRKVIFTANVLAGWISMSILAHKDPRARGAVWKHWVQIGVECRNLNNFSSLAAITAGLNSAPIARLRRTREHVSQKVLATKADIDRNMDSSRNFSNYKDMLKTVNPPCVPFLGFYLTALVFIEDGNKSFIKPGAPTRGNAVPPSNSSSSISALASGQPPNANPTSEETVIPTKPLINFFKRSMSAEILRDIAQYQSQPYRLARSRVVQDFMNAEFERVHDAPDAWELSQELEPKEKDDERITRMLHDSVSGDH</sequence>
<feature type="domain" description="Ras-GEF" evidence="7">
    <location>
        <begin position="1096"/>
        <end position="1371"/>
    </location>
</feature>
<dbReference type="CDD" id="cd06224">
    <property type="entry name" value="REM"/>
    <property type="match status" value="1"/>
</dbReference>
<dbReference type="PROSITE" id="PS50002">
    <property type="entry name" value="SH3"/>
    <property type="match status" value="1"/>
</dbReference>
<feature type="compositionally biased region" description="Low complexity" evidence="5">
    <location>
        <begin position="1281"/>
        <end position="1292"/>
    </location>
</feature>